<feature type="domain" description="Alpha-D-phosphohexomutase alpha/beta/alpha" evidence="13">
    <location>
        <begin position="4"/>
        <end position="152"/>
    </location>
</feature>
<comment type="caution">
    <text evidence="16">The sequence shown here is derived from an EMBL/GenBank/DDBJ whole genome shotgun (WGS) entry which is preliminary data.</text>
</comment>
<evidence type="ECO:0000259" key="12">
    <source>
        <dbReference type="Pfam" id="PF00408"/>
    </source>
</evidence>
<evidence type="ECO:0000256" key="3">
    <source>
        <dbReference type="ARBA" id="ARBA00022723"/>
    </source>
</evidence>
<evidence type="ECO:0000313" key="17">
    <source>
        <dbReference type="Proteomes" id="UP000225108"/>
    </source>
</evidence>
<evidence type="ECO:0000256" key="7">
    <source>
        <dbReference type="ARBA" id="ARBA00066330"/>
    </source>
</evidence>
<sequence>MGHLFGTDGVRGLANADLTPELALSLSQAAARVLPQDRSGSGRPIAPASGRPIAPASGRPIAIVGRDTRASGEMLEAAVCAGLTAAGVDALRVGVVPTPAVAYLTDFYDAAFGVMISASHNPMPDNGIKFFAAGGHKLADAAEDAIESALDTVFDRPTGADVGRVRDAHDGLDAYLTHLSAAVDVNLKSVTVVVDCAHGAAYAAAPRAYRAAGATVIAISADPDGENINKDCGSTHLDRVQAAVLEYGADLGLAHDGDADRCLAVDAAGQVVDGDAIMAVLASAMKDAGRLKDNTLVATVMSNLGLHLAMTDAGITVRTTAVGDRYVLEELRAGGFSLGGEQSGHVVIPSHGTTGDGILTGLALMGRMAETGRSLADLASIMSALPQVLLNVRVADKNVVAEAASVKQAVTDGEAELGATGRVLLRPSGTEQLVRVMVEAATTEQAHSVATKIAAAVESA</sequence>
<feature type="binding site" evidence="9">
    <location>
        <position position="258"/>
    </location>
    <ligand>
        <name>Mg(2+)</name>
        <dbReference type="ChEBI" id="CHEBI:18420"/>
    </ligand>
</feature>
<dbReference type="Gene3D" id="3.30.310.50">
    <property type="entry name" value="Alpha-D-phosphohexomutase, C-terminal domain"/>
    <property type="match status" value="1"/>
</dbReference>
<dbReference type="RefSeq" id="WP_099381849.1">
    <property type="nucleotide sequence ID" value="NZ_PEBD01000004.1"/>
</dbReference>
<dbReference type="SUPFAM" id="SSF53738">
    <property type="entry name" value="Phosphoglucomutase, first 3 domains"/>
    <property type="match status" value="3"/>
</dbReference>
<evidence type="ECO:0000256" key="11">
    <source>
        <dbReference type="RuleBase" id="RU004327"/>
    </source>
</evidence>
<dbReference type="PRINTS" id="PR00509">
    <property type="entry name" value="PGMPMM"/>
</dbReference>
<gene>
    <name evidence="9" type="primary">glmM</name>
    <name evidence="16" type="ORF">CSW57_06225</name>
</gene>
<organism evidence="16 17">
    <name type="scientific">Williamsia marianensis</name>
    <dbReference type="NCBI Taxonomy" id="85044"/>
    <lineage>
        <taxon>Bacteria</taxon>
        <taxon>Bacillati</taxon>
        <taxon>Actinomycetota</taxon>
        <taxon>Actinomycetes</taxon>
        <taxon>Mycobacteriales</taxon>
        <taxon>Nocardiaceae</taxon>
        <taxon>Williamsia</taxon>
    </lineage>
</organism>
<dbReference type="Pfam" id="PF00408">
    <property type="entry name" value="PGM_PMM_IV"/>
    <property type="match status" value="1"/>
</dbReference>
<dbReference type="SUPFAM" id="SSF55957">
    <property type="entry name" value="Phosphoglucomutase, C-terminal domain"/>
    <property type="match status" value="1"/>
</dbReference>
<feature type="binding site" evidence="9">
    <location>
        <position position="256"/>
    </location>
    <ligand>
        <name>Mg(2+)</name>
        <dbReference type="ChEBI" id="CHEBI:18420"/>
    </ligand>
</feature>
<protein>
    <recommendedName>
        <fullName evidence="8 9">Phosphoglucosamine mutase</fullName>
        <ecNumber evidence="7 9">5.4.2.10</ecNumber>
    </recommendedName>
</protein>
<evidence type="ECO:0000256" key="9">
    <source>
        <dbReference type="HAMAP-Rule" id="MF_01554"/>
    </source>
</evidence>
<dbReference type="GO" id="GO:0005829">
    <property type="term" value="C:cytosol"/>
    <property type="evidence" value="ECO:0007669"/>
    <property type="project" value="TreeGrafter"/>
</dbReference>
<dbReference type="InterPro" id="IPR005841">
    <property type="entry name" value="Alpha-D-phosphohexomutase_SF"/>
</dbReference>
<dbReference type="GO" id="GO:0005975">
    <property type="term" value="P:carbohydrate metabolic process"/>
    <property type="evidence" value="ECO:0007669"/>
    <property type="project" value="InterPro"/>
</dbReference>
<accession>A0A2G3PSL6</accession>
<dbReference type="FunFam" id="3.30.310.50:FF:000001">
    <property type="entry name" value="Phosphoglucosamine mutase"/>
    <property type="match status" value="1"/>
</dbReference>
<dbReference type="Proteomes" id="UP000225108">
    <property type="component" value="Unassembled WGS sequence"/>
</dbReference>
<dbReference type="InterPro" id="IPR036900">
    <property type="entry name" value="A-D-PHexomutase_C_sf"/>
</dbReference>
<dbReference type="HAMAP" id="MF_01554_B">
    <property type="entry name" value="GlmM_B"/>
    <property type="match status" value="1"/>
</dbReference>
<evidence type="ECO:0000313" key="16">
    <source>
        <dbReference type="EMBL" id="PHV68756.1"/>
    </source>
</evidence>
<dbReference type="InterPro" id="IPR005846">
    <property type="entry name" value="A-D-PHexomutase_a/b/a-III"/>
</dbReference>
<dbReference type="Pfam" id="PF02879">
    <property type="entry name" value="PGM_PMM_II"/>
    <property type="match status" value="1"/>
</dbReference>
<evidence type="ECO:0000256" key="1">
    <source>
        <dbReference type="ARBA" id="ARBA00010231"/>
    </source>
</evidence>
<dbReference type="GO" id="GO:0008966">
    <property type="term" value="F:phosphoglucosamine mutase activity"/>
    <property type="evidence" value="ECO:0007669"/>
    <property type="project" value="UniProtKB-UniRule"/>
</dbReference>
<dbReference type="InterPro" id="IPR006352">
    <property type="entry name" value="GlmM_bact"/>
</dbReference>
<evidence type="ECO:0000256" key="4">
    <source>
        <dbReference type="ARBA" id="ARBA00022842"/>
    </source>
</evidence>
<dbReference type="Gene3D" id="3.40.120.10">
    <property type="entry name" value="Alpha-D-Glucose-1,6-Bisphosphate, subunit A, domain 3"/>
    <property type="match status" value="3"/>
</dbReference>
<comment type="PTM">
    <text evidence="9">Activated by phosphorylation.</text>
</comment>
<dbReference type="InterPro" id="IPR016066">
    <property type="entry name" value="A-D-PHexomutase_CS"/>
</dbReference>
<name>A0A2G3PSL6_WILMA</name>
<dbReference type="CDD" id="cd05802">
    <property type="entry name" value="GlmM"/>
    <property type="match status" value="1"/>
</dbReference>
<feature type="modified residue" description="Phosphoserine" evidence="9">
    <location>
        <position position="119"/>
    </location>
</feature>
<dbReference type="InterPro" id="IPR005845">
    <property type="entry name" value="A-D-PHexomutase_a/b/a-II"/>
</dbReference>
<dbReference type="NCBIfam" id="TIGR01455">
    <property type="entry name" value="glmM"/>
    <property type="match status" value="1"/>
</dbReference>
<evidence type="ECO:0000259" key="15">
    <source>
        <dbReference type="Pfam" id="PF02880"/>
    </source>
</evidence>
<evidence type="ECO:0000259" key="13">
    <source>
        <dbReference type="Pfam" id="PF02878"/>
    </source>
</evidence>
<dbReference type="InterPro" id="IPR050060">
    <property type="entry name" value="Phosphoglucosamine_mutase"/>
</dbReference>
<comment type="catalytic activity">
    <reaction evidence="6 9 11">
        <text>alpha-D-glucosamine 1-phosphate = D-glucosamine 6-phosphate</text>
        <dbReference type="Rhea" id="RHEA:23424"/>
        <dbReference type="ChEBI" id="CHEBI:58516"/>
        <dbReference type="ChEBI" id="CHEBI:58725"/>
        <dbReference type="EC" id="5.4.2.10"/>
    </reaction>
</comment>
<keyword evidence="3 9" id="KW-0479">Metal-binding</keyword>
<dbReference type="AlphaFoldDB" id="A0A2G3PSL6"/>
<comment type="cofactor">
    <cofactor evidence="9">
        <name>Mg(2+)</name>
        <dbReference type="ChEBI" id="CHEBI:18420"/>
    </cofactor>
    <text evidence="9">Binds 1 Mg(2+) ion per subunit.</text>
</comment>
<feature type="domain" description="Alpha-D-phosphohexomutase alpha/beta/alpha" evidence="14">
    <location>
        <begin position="173"/>
        <end position="269"/>
    </location>
</feature>
<dbReference type="GO" id="GO:0009252">
    <property type="term" value="P:peptidoglycan biosynthetic process"/>
    <property type="evidence" value="ECO:0007669"/>
    <property type="project" value="TreeGrafter"/>
</dbReference>
<dbReference type="FunFam" id="3.40.120.10:FF:000001">
    <property type="entry name" value="Phosphoglucosamine mutase"/>
    <property type="match status" value="1"/>
</dbReference>
<keyword evidence="5 9" id="KW-0413">Isomerase</keyword>
<feature type="domain" description="Alpha-D-phosphohexomutase C-terminal" evidence="12">
    <location>
        <begin position="389"/>
        <end position="455"/>
    </location>
</feature>
<dbReference type="Pfam" id="PF02880">
    <property type="entry name" value="PGM_PMM_III"/>
    <property type="match status" value="1"/>
</dbReference>
<keyword evidence="2 9" id="KW-0597">Phosphoprotein</keyword>
<feature type="active site" description="Phosphoserine intermediate" evidence="9">
    <location>
        <position position="119"/>
    </location>
</feature>
<proteinExistence type="inferred from homology"/>
<feature type="binding site" description="via phosphate group" evidence="9">
    <location>
        <position position="119"/>
    </location>
    <ligand>
        <name>Mg(2+)</name>
        <dbReference type="ChEBI" id="CHEBI:18420"/>
    </ligand>
</feature>
<evidence type="ECO:0000256" key="10">
    <source>
        <dbReference type="RuleBase" id="RU004326"/>
    </source>
</evidence>
<evidence type="ECO:0000256" key="6">
    <source>
        <dbReference type="ARBA" id="ARBA00050364"/>
    </source>
</evidence>
<dbReference type="FunFam" id="3.40.120.10:FF:000002">
    <property type="entry name" value="Phosphoglucosamine mutase"/>
    <property type="match status" value="1"/>
</dbReference>
<dbReference type="InterPro" id="IPR005843">
    <property type="entry name" value="A-D-PHexomutase_C"/>
</dbReference>
<comment type="similarity">
    <text evidence="1 9 10">Belongs to the phosphohexose mutase family.</text>
</comment>
<dbReference type="PANTHER" id="PTHR42946">
    <property type="entry name" value="PHOSPHOHEXOSE MUTASE"/>
    <property type="match status" value="1"/>
</dbReference>
<dbReference type="GO" id="GO:0006048">
    <property type="term" value="P:UDP-N-acetylglucosamine biosynthetic process"/>
    <property type="evidence" value="ECO:0007669"/>
    <property type="project" value="TreeGrafter"/>
</dbReference>
<dbReference type="PROSITE" id="PS00710">
    <property type="entry name" value="PGM_PMM"/>
    <property type="match status" value="1"/>
</dbReference>
<evidence type="ECO:0000256" key="2">
    <source>
        <dbReference type="ARBA" id="ARBA00022553"/>
    </source>
</evidence>
<dbReference type="PANTHER" id="PTHR42946:SF1">
    <property type="entry name" value="PHOSPHOGLUCOMUTASE (ALPHA-D-GLUCOSE-1,6-BISPHOSPHATE-DEPENDENT)"/>
    <property type="match status" value="1"/>
</dbReference>
<comment type="function">
    <text evidence="9 11">Catalyzes the conversion of glucosamine-6-phosphate to glucosamine-1-phosphate.</text>
</comment>
<dbReference type="GO" id="GO:0000287">
    <property type="term" value="F:magnesium ion binding"/>
    <property type="evidence" value="ECO:0007669"/>
    <property type="project" value="UniProtKB-UniRule"/>
</dbReference>
<dbReference type="InterPro" id="IPR016055">
    <property type="entry name" value="A-D-PHexomutase_a/b/a-I/II/III"/>
</dbReference>
<keyword evidence="4 9" id="KW-0460">Magnesium</keyword>
<reference evidence="16 17" key="1">
    <citation type="submission" date="2017-10" db="EMBL/GenBank/DDBJ databases">
        <title>The draft genome sequence of Williamsia sp. BULT 1.1 isolated from the semi-arid grassland soils from South Africa.</title>
        <authorList>
            <person name="Kabwe M.H."/>
            <person name="Govender N."/>
            <person name="Mutseka Lunga P."/>
            <person name="Vikram S."/>
            <person name="Makhalanyane T.P."/>
        </authorList>
    </citation>
    <scope>NUCLEOTIDE SEQUENCE [LARGE SCALE GENOMIC DNA]</scope>
    <source>
        <strain evidence="16 17">BULT 1.1</strain>
    </source>
</reference>
<evidence type="ECO:0000256" key="8">
    <source>
        <dbReference type="ARBA" id="ARBA00068193"/>
    </source>
</evidence>
<dbReference type="EMBL" id="PEBD01000004">
    <property type="protein sequence ID" value="PHV68756.1"/>
    <property type="molecule type" value="Genomic_DNA"/>
</dbReference>
<dbReference type="EC" id="5.4.2.10" evidence="7 9"/>
<dbReference type="InterPro" id="IPR005844">
    <property type="entry name" value="A-D-PHexomutase_a/b/a-I"/>
</dbReference>
<feature type="binding site" evidence="9">
    <location>
        <position position="260"/>
    </location>
    <ligand>
        <name>Mg(2+)</name>
        <dbReference type="ChEBI" id="CHEBI:18420"/>
    </ligand>
</feature>
<dbReference type="GO" id="GO:0004615">
    <property type="term" value="F:phosphomannomutase activity"/>
    <property type="evidence" value="ECO:0007669"/>
    <property type="project" value="TreeGrafter"/>
</dbReference>
<dbReference type="Pfam" id="PF02878">
    <property type="entry name" value="PGM_PMM_I"/>
    <property type="match status" value="1"/>
</dbReference>
<evidence type="ECO:0000259" key="14">
    <source>
        <dbReference type="Pfam" id="PF02879"/>
    </source>
</evidence>
<evidence type="ECO:0000256" key="5">
    <source>
        <dbReference type="ARBA" id="ARBA00023235"/>
    </source>
</evidence>
<feature type="domain" description="Alpha-D-phosphohexomutase alpha/beta/alpha" evidence="15">
    <location>
        <begin position="273"/>
        <end position="382"/>
    </location>
</feature>